<dbReference type="Gene3D" id="1.20.58.1520">
    <property type="match status" value="1"/>
</dbReference>
<proteinExistence type="predicted"/>
<dbReference type="Proteomes" id="UP000007110">
    <property type="component" value="Unassembled WGS sequence"/>
</dbReference>
<protein>
    <recommendedName>
        <fullName evidence="4">Coiled-coil domain-containing protein 87</fullName>
    </recommendedName>
</protein>
<reference evidence="3" key="1">
    <citation type="submission" date="2015-02" db="EMBL/GenBank/DDBJ databases">
        <title>Genome sequencing for Strongylocentrotus purpuratus.</title>
        <authorList>
            <person name="Murali S."/>
            <person name="Liu Y."/>
            <person name="Vee V."/>
            <person name="English A."/>
            <person name="Wang M."/>
            <person name="Skinner E."/>
            <person name="Han Y."/>
            <person name="Muzny D.M."/>
            <person name="Worley K.C."/>
            <person name="Gibbs R.A."/>
        </authorList>
    </citation>
    <scope>NUCLEOTIDE SEQUENCE</scope>
</reference>
<organism evidence="2 3">
    <name type="scientific">Strongylocentrotus purpuratus</name>
    <name type="common">Purple sea urchin</name>
    <dbReference type="NCBI Taxonomy" id="7668"/>
    <lineage>
        <taxon>Eukaryota</taxon>
        <taxon>Metazoa</taxon>
        <taxon>Echinodermata</taxon>
        <taxon>Eleutherozoa</taxon>
        <taxon>Echinozoa</taxon>
        <taxon>Echinoidea</taxon>
        <taxon>Euechinoidea</taxon>
        <taxon>Echinacea</taxon>
        <taxon>Camarodonta</taxon>
        <taxon>Echinidea</taxon>
        <taxon>Strongylocentrotidae</taxon>
        <taxon>Strongylocentrotus</taxon>
    </lineage>
</organism>
<dbReference type="GeneID" id="576466"/>
<feature type="compositionally biased region" description="Basic residues" evidence="1">
    <location>
        <begin position="362"/>
        <end position="373"/>
    </location>
</feature>
<feature type="region of interest" description="Disordered" evidence="1">
    <location>
        <begin position="204"/>
        <end position="224"/>
    </location>
</feature>
<keyword evidence="3" id="KW-1185">Reference proteome</keyword>
<evidence type="ECO:0000313" key="3">
    <source>
        <dbReference type="Proteomes" id="UP000007110"/>
    </source>
</evidence>
<dbReference type="OMA" id="GEWDWNT"/>
<dbReference type="OrthoDB" id="67750at2759"/>
<evidence type="ECO:0000256" key="1">
    <source>
        <dbReference type="SAM" id="MobiDB-lite"/>
    </source>
</evidence>
<dbReference type="PANTHER" id="PTHR16078:SF1">
    <property type="entry name" value="COILED-COIL DOMAIN-CONTAINING PROTEIN 87"/>
    <property type="match status" value="1"/>
</dbReference>
<dbReference type="InterPro" id="IPR037383">
    <property type="entry name" value="CCDC87"/>
</dbReference>
<sequence>MASNVAKQNIYPIEKITFGSRDLQKRYEEILGPLTLFAPKFDEEASEKVDLEVERPVTPIDDSIKAPPTTFSELAKLIRRRIAANSQCPYLTVEEQQMLAGVIIGEVNSIWPDIRRQVDDPFLTFEENKELQRRITVHIVTVCQQLFQHYVEKAKMLTDRNVFSGIANMSRLKAQVSLDANKFLNILAIRRHIVADIRGAHSDSEDSHLHITSPRPASRHAKEENVPLSYQKLIATSRPKRRRNLRPTVDQQIRDMTSQFPSLHTSRVLEYLPDLHTLERGVMASAMRMEEEADTLEGTGEETDTLLESQAGITESMDLTRKLEESGHQRDFRLPRPRSLPEFHLYESIYEEIGLDPPPKSGRPRSSHRHRPKYNLQESDQEQEEKSEAQPTAATASRPTLSRPGAATSKPRPDSSSYIKQDLEKLSTYRSAKTERKKEALPEEEDLPPLLQAVDHNERQEQRRVAMKRQMRDTAAEADRKEQEETIKIREPTHPQPATVTTKMPNKSTVRTSDVRVSERVSQTQVTLNLYKTVFNELTDEVDGSTIKKLDANLFRGQEIKEVYEEILKTLPTDHMTFDMDGFVETAASDYSLHKAPLLASTTLNRGKADRVLNPDLVHNEQSPWGIERDEWCKSPIFNATFARQNPAQPPQVKSNSLLQGGTSFFGDTLGYGLNSTGGGGGAGANGAYGAGGGMGGGGAGGGGGGGFGRPMMMDDRNTRAYASWLQWWKSTISCEDYIKYVSSQETDFLGAVYHLYDSDTESDTGKVPEKISSSKLERQKEREEKLDELKIQKNEYIPGQWNVGSVMLGGLGKDPEVEIDLDDSESLSTDALQGLTRRTHSRAVSRNASRNTLTPRGGTTPRQSQHSLLQSRVTYRTPSRASLTSRAETGQPTKQKQTTQSKLEHIWNSLQMPDNLRLDMAIKYSSDDHIPLLEDAIYAWQLAVNVIVQRENILTSLESFERFASDPDRFFQKGHRGSSVARLEEAKQRSALYAALSAVETKVKKKVKLIDKKFHDTVTYQGRPYLEKMKLDCTEMLYWLQQERRERAIERTAMLQDVRIPLTDLPPIRNVPSSISQ</sequence>
<name>A0A7M7SUR2_STRPU</name>
<dbReference type="EnsemblMetazoa" id="XM_030976783">
    <property type="protein sequence ID" value="XP_030832643"/>
    <property type="gene ID" value="LOC576466"/>
</dbReference>
<feature type="region of interest" description="Disordered" evidence="1">
    <location>
        <begin position="832"/>
        <end position="902"/>
    </location>
</feature>
<accession>A0A7M7SUR2</accession>
<feature type="compositionally biased region" description="Polar residues" evidence="1">
    <location>
        <begin position="845"/>
        <end position="855"/>
    </location>
</feature>
<dbReference type="Pfam" id="PF03999">
    <property type="entry name" value="MAP65_ASE1"/>
    <property type="match status" value="1"/>
</dbReference>
<feature type="region of interest" description="Disordered" evidence="1">
    <location>
        <begin position="495"/>
        <end position="516"/>
    </location>
</feature>
<feature type="region of interest" description="Disordered" evidence="1">
    <location>
        <begin position="353"/>
        <end position="464"/>
    </location>
</feature>
<dbReference type="RefSeq" id="XP_030832643.1">
    <property type="nucleotide sequence ID" value="XM_030976783.1"/>
</dbReference>
<dbReference type="PANTHER" id="PTHR16078">
    <property type="entry name" value="COILED-COIL DOMAIN-CONTAINING PROTEIN 87"/>
    <property type="match status" value="1"/>
</dbReference>
<feature type="region of interest" description="Disordered" evidence="1">
    <location>
        <begin position="760"/>
        <end position="781"/>
    </location>
</feature>
<feature type="compositionally biased region" description="Polar residues" evidence="1">
    <location>
        <begin position="496"/>
        <end position="512"/>
    </location>
</feature>
<dbReference type="InParanoid" id="A0A7M7SUR2"/>
<dbReference type="CTD" id="55231"/>
<evidence type="ECO:0008006" key="4">
    <source>
        <dbReference type="Google" id="ProtNLM"/>
    </source>
</evidence>
<reference evidence="2" key="2">
    <citation type="submission" date="2021-01" db="UniProtKB">
        <authorList>
            <consortium name="EnsemblMetazoa"/>
        </authorList>
    </citation>
    <scope>IDENTIFICATION</scope>
</reference>
<dbReference type="KEGG" id="spu:576466"/>
<feature type="compositionally biased region" description="Basic and acidic residues" evidence="1">
    <location>
        <begin position="455"/>
        <end position="464"/>
    </location>
</feature>
<feature type="compositionally biased region" description="Polar residues" evidence="1">
    <location>
        <begin position="861"/>
        <end position="893"/>
    </location>
</feature>
<dbReference type="AlphaFoldDB" id="A0A7M7SUR2"/>
<feature type="compositionally biased region" description="Basic and acidic residues" evidence="1">
    <location>
        <begin position="421"/>
        <end position="441"/>
    </location>
</feature>
<evidence type="ECO:0000313" key="2">
    <source>
        <dbReference type="EnsemblMetazoa" id="XP_030832643"/>
    </source>
</evidence>